<accession>A0A1G2I7T2</accession>
<proteinExistence type="predicted"/>
<organism evidence="1 2">
    <name type="scientific">Candidatus Staskawiczbacteria bacterium RIFCSPHIGHO2_12_FULL_38_11</name>
    <dbReference type="NCBI Taxonomy" id="1802209"/>
    <lineage>
        <taxon>Bacteria</taxon>
        <taxon>Candidatus Staskawicziibacteriota</taxon>
    </lineage>
</organism>
<reference evidence="1 2" key="1">
    <citation type="journal article" date="2016" name="Nat. Commun.">
        <title>Thousands of microbial genomes shed light on interconnected biogeochemical processes in an aquifer system.</title>
        <authorList>
            <person name="Anantharaman K."/>
            <person name="Brown C.T."/>
            <person name="Hug L.A."/>
            <person name="Sharon I."/>
            <person name="Castelle C.J."/>
            <person name="Probst A.J."/>
            <person name="Thomas B.C."/>
            <person name="Singh A."/>
            <person name="Wilkins M.J."/>
            <person name="Karaoz U."/>
            <person name="Brodie E.L."/>
            <person name="Williams K.H."/>
            <person name="Hubbard S.S."/>
            <person name="Banfield J.F."/>
        </authorList>
    </citation>
    <scope>NUCLEOTIDE SEQUENCE [LARGE SCALE GENOMIC DNA]</scope>
</reference>
<sequence>MKLNAEVVYSLARQIAKELEQENDFEADPEAFTVGLFVAAKRSFPLGGTIYGTLTKAFFENTQAEVAKLLGRKKVTVK</sequence>
<gene>
    <name evidence="1" type="ORF">A3F47_00070</name>
</gene>
<name>A0A1G2I7T2_9BACT</name>
<dbReference type="EMBL" id="MHOV01000002">
    <property type="protein sequence ID" value="OGZ70779.1"/>
    <property type="molecule type" value="Genomic_DNA"/>
</dbReference>
<comment type="caution">
    <text evidence="1">The sequence shown here is derived from an EMBL/GenBank/DDBJ whole genome shotgun (WGS) entry which is preliminary data.</text>
</comment>
<evidence type="ECO:0000313" key="2">
    <source>
        <dbReference type="Proteomes" id="UP000179214"/>
    </source>
</evidence>
<evidence type="ECO:0000313" key="1">
    <source>
        <dbReference type="EMBL" id="OGZ70779.1"/>
    </source>
</evidence>
<dbReference type="Proteomes" id="UP000179214">
    <property type="component" value="Unassembled WGS sequence"/>
</dbReference>
<protein>
    <submittedName>
        <fullName evidence="1">Uncharacterized protein</fullName>
    </submittedName>
</protein>
<dbReference type="AlphaFoldDB" id="A0A1G2I7T2"/>